<organism evidence="1 2">
    <name type="scientific">Allopseudospirillum japonicum</name>
    <dbReference type="NCBI Taxonomy" id="64971"/>
    <lineage>
        <taxon>Bacteria</taxon>
        <taxon>Pseudomonadati</taxon>
        <taxon>Pseudomonadota</taxon>
        <taxon>Gammaproteobacteria</taxon>
        <taxon>Oceanospirillales</taxon>
        <taxon>Oceanospirillaceae</taxon>
        <taxon>Allopseudospirillum</taxon>
    </lineage>
</organism>
<proteinExistence type="predicted"/>
<dbReference type="EMBL" id="FNYH01000001">
    <property type="protein sequence ID" value="SEI38647.1"/>
    <property type="molecule type" value="Genomic_DNA"/>
</dbReference>
<gene>
    <name evidence="1" type="ORF">SAMN05421831_101171</name>
</gene>
<dbReference type="AlphaFoldDB" id="A0A1H6QEI9"/>
<protein>
    <submittedName>
        <fullName evidence="1">Uncharacterized protein</fullName>
    </submittedName>
</protein>
<dbReference type="Proteomes" id="UP000242999">
    <property type="component" value="Unassembled WGS sequence"/>
</dbReference>
<dbReference type="RefSeq" id="WP_093307926.1">
    <property type="nucleotide sequence ID" value="NZ_FNYH01000001.1"/>
</dbReference>
<evidence type="ECO:0000313" key="2">
    <source>
        <dbReference type="Proteomes" id="UP000242999"/>
    </source>
</evidence>
<accession>A0A1H6QEI9</accession>
<sequence>MPVFFYPRLGVLLLALGLLLGGSHALAFSFDDMEQLEQLEQAEQQELHPVVHPIKQQLASSQPQKICS</sequence>
<name>A0A1H6QEI9_9GAMM</name>
<reference evidence="2" key="1">
    <citation type="submission" date="2016-10" db="EMBL/GenBank/DDBJ databases">
        <authorList>
            <person name="Varghese N."/>
            <person name="Submissions S."/>
        </authorList>
    </citation>
    <scope>NUCLEOTIDE SEQUENCE [LARGE SCALE GENOMIC DNA]</scope>
    <source>
        <strain evidence="2">DSM 7165</strain>
    </source>
</reference>
<dbReference type="STRING" id="64971.SAMN05421831_101171"/>
<keyword evidence="2" id="KW-1185">Reference proteome</keyword>
<evidence type="ECO:0000313" key="1">
    <source>
        <dbReference type="EMBL" id="SEI38647.1"/>
    </source>
</evidence>